<keyword evidence="5" id="KW-0479">Metal-binding</keyword>
<dbReference type="HOGENOM" id="CLU_026846_0_2_6"/>
<dbReference type="Gene3D" id="3.10.450.350">
    <property type="match status" value="2"/>
</dbReference>
<dbReference type="PROSITE" id="PS51782">
    <property type="entry name" value="LYSM"/>
    <property type="match status" value="1"/>
</dbReference>
<keyword evidence="8" id="KW-0482">Metalloprotease</keyword>
<keyword evidence="12" id="KW-1185">Reference proteome</keyword>
<reference evidence="11 12" key="1">
    <citation type="journal article" date="2012" name="MBio">
        <title>Insight into the transmission biology and species-specific functional capabilities of tsetse (Diptera: glossinidae) obligate symbiont wigglesworthia.</title>
        <authorList>
            <person name="Rio R.V."/>
            <person name="Symula R.E."/>
            <person name="Wang J."/>
            <person name="Lohs C."/>
            <person name="Wu Y.N."/>
            <person name="Snyder A.K."/>
            <person name="Bjornson R.D."/>
            <person name="Oshima K."/>
            <person name="Biehl B.S."/>
            <person name="Perna N.T."/>
            <person name="Hattori M."/>
            <person name="Aksoy S."/>
        </authorList>
    </citation>
    <scope>NUCLEOTIDE SEQUENCE [LARGE SCALE GENOMIC DNA]</scope>
    <source>
        <strain evidence="11">WGM</strain>
    </source>
</reference>
<dbReference type="InterPro" id="IPR011055">
    <property type="entry name" value="Dup_hybrid_motif"/>
</dbReference>
<dbReference type="GO" id="GO:0005886">
    <property type="term" value="C:plasma membrane"/>
    <property type="evidence" value="ECO:0007669"/>
    <property type="project" value="UniProtKB-SubCell"/>
</dbReference>
<evidence type="ECO:0000256" key="9">
    <source>
        <dbReference type="SAM" id="Phobius"/>
    </source>
</evidence>
<evidence type="ECO:0000256" key="6">
    <source>
        <dbReference type="ARBA" id="ARBA00022801"/>
    </source>
</evidence>
<evidence type="ECO:0000256" key="3">
    <source>
        <dbReference type="ARBA" id="ARBA00006646"/>
    </source>
</evidence>
<proteinExistence type="inferred from homology"/>
<evidence type="ECO:0000256" key="4">
    <source>
        <dbReference type="ARBA" id="ARBA00022670"/>
    </source>
</evidence>
<keyword evidence="6" id="KW-0378">Hydrolase</keyword>
<dbReference type="InterPro" id="IPR016047">
    <property type="entry name" value="M23ase_b-sheet_dom"/>
</dbReference>
<dbReference type="PANTHER" id="PTHR21666:SF292">
    <property type="entry name" value="MUREIN DD-ENDOPEPTIDASE MEPM"/>
    <property type="match status" value="1"/>
</dbReference>
<evidence type="ECO:0000313" key="11">
    <source>
        <dbReference type="EMBL" id="AFA40984.1"/>
    </source>
</evidence>
<dbReference type="AlphaFoldDB" id="H6Q4C4"/>
<evidence type="ECO:0000313" key="12">
    <source>
        <dbReference type="Proteomes" id="UP000009061"/>
    </source>
</evidence>
<dbReference type="GO" id="GO:0042834">
    <property type="term" value="F:peptidoglycan binding"/>
    <property type="evidence" value="ECO:0007669"/>
    <property type="project" value="InterPro"/>
</dbReference>
<feature type="transmembrane region" description="Helical" evidence="9">
    <location>
        <begin position="20"/>
        <end position="40"/>
    </location>
</feature>
<dbReference type="InterPro" id="IPR007340">
    <property type="entry name" value="LysM_Opacity-associatedA"/>
</dbReference>
<organism evidence="11 12">
    <name type="scientific">Wigglesworthia glossinidia endosymbiont of Glossina morsitans morsitans</name>
    <name type="common">Yale colony</name>
    <dbReference type="NCBI Taxonomy" id="1142511"/>
    <lineage>
        <taxon>Bacteria</taxon>
        <taxon>Pseudomonadati</taxon>
        <taxon>Pseudomonadota</taxon>
        <taxon>Gammaproteobacteria</taxon>
        <taxon>Enterobacterales</taxon>
        <taxon>Erwiniaceae</taxon>
        <taxon>Wigglesworthia</taxon>
    </lineage>
</organism>
<dbReference type="MEROPS" id="M23.011"/>
<evidence type="ECO:0000256" key="2">
    <source>
        <dbReference type="ARBA" id="ARBA00004162"/>
    </source>
</evidence>
<dbReference type="FunFam" id="2.70.70.10:FF:000002">
    <property type="entry name" value="Murein DD-endopeptidase MepM"/>
    <property type="match status" value="1"/>
</dbReference>
<accession>H6Q4C4</accession>
<keyword evidence="9" id="KW-0812">Transmembrane</keyword>
<comment type="similarity">
    <text evidence="3">Belongs to the peptidase M23B family.</text>
</comment>
<dbReference type="InterPro" id="IPR050570">
    <property type="entry name" value="Cell_wall_metabolism_enzyme"/>
</dbReference>
<dbReference type="Gene3D" id="2.70.70.10">
    <property type="entry name" value="Glucose Permease (Domain IIA)"/>
    <property type="match status" value="1"/>
</dbReference>
<dbReference type="Pfam" id="PF01551">
    <property type="entry name" value="Peptidase_M23"/>
    <property type="match status" value="1"/>
</dbReference>
<evidence type="ECO:0000256" key="1">
    <source>
        <dbReference type="ARBA" id="ARBA00001947"/>
    </source>
</evidence>
<comment type="cofactor">
    <cofactor evidence="1">
        <name>Zn(2+)</name>
        <dbReference type="ChEBI" id="CHEBI:29105"/>
    </cofactor>
</comment>
<protein>
    <submittedName>
        <fullName evidence="11">Putative peptidase</fullName>
    </submittedName>
</protein>
<dbReference type="eggNOG" id="COG0739">
    <property type="taxonomic scope" value="Bacteria"/>
</dbReference>
<dbReference type="STRING" id="1142511.WIGMOR_0126"/>
<dbReference type="InterPro" id="IPR018392">
    <property type="entry name" value="LysM"/>
</dbReference>
<dbReference type="NCBIfam" id="NF008652">
    <property type="entry name" value="PRK11649.1"/>
    <property type="match status" value="1"/>
</dbReference>
<keyword evidence="4" id="KW-0645">Protease</keyword>
<dbReference type="Pfam" id="PF04225">
    <property type="entry name" value="LysM_OapA"/>
    <property type="match status" value="1"/>
</dbReference>
<dbReference type="eggNOG" id="COG3061">
    <property type="taxonomic scope" value="Bacteria"/>
</dbReference>
<dbReference type="InterPro" id="IPR045834">
    <property type="entry name" value="Csd3_N2"/>
</dbReference>
<keyword evidence="7" id="KW-0862">Zinc</keyword>
<gene>
    <name evidence="11" type="primary">yebA</name>
    <name evidence="11" type="ORF">WIGMOR_0126</name>
</gene>
<feature type="domain" description="LysM" evidence="10">
    <location>
        <begin position="96"/>
        <end position="141"/>
    </location>
</feature>
<dbReference type="GO" id="GO:0004222">
    <property type="term" value="F:metalloendopeptidase activity"/>
    <property type="evidence" value="ECO:0007669"/>
    <property type="project" value="TreeGrafter"/>
</dbReference>
<dbReference type="Pfam" id="PF19425">
    <property type="entry name" value="Csd3_N2"/>
    <property type="match status" value="1"/>
</dbReference>
<sequence length="440" mass="51563">MSQIIQFFISTVRCFPRYHLFILECLIFITLFTIFFRPYIYKTKKYLIDIIQYSLKSSDNKNKLLYEPELNSELLYQETPFIEDIEESTKTNNYINNYTITQGDTLITVLNQYGINSSDIANLTKQYKNLKNLKVGQYISWEINSLGNLNRLVWEVSSKEIRTYERINRTKFIEKISNISGKWQNVILKGCLNDSFINSAYLSGFSFNEIEAVMQALQWQLDFRKLHKGDQFIALFDREIINKKIEQSRLLAIRLKTRGKDHFAFRAENNKFYDQQGFGISQNFLKYPIKNNFVHISSIFNMYRLNPVTRRIMPHKGVDFAVPIGTPVLAVGDGLVIFKKHDPFAGNYIVIKHGRQYITRYMHLKKIFVKIGEKVRKGDKIGFSGNTGRSTGPHLHFEVWVNHRAVNPLTIKISRDSVLSKIEKERYIARVQNILPQLEF</sequence>
<evidence type="ECO:0000256" key="5">
    <source>
        <dbReference type="ARBA" id="ARBA00022723"/>
    </source>
</evidence>
<dbReference type="Proteomes" id="UP000009061">
    <property type="component" value="Chromosome"/>
</dbReference>
<dbReference type="PANTHER" id="PTHR21666">
    <property type="entry name" value="PEPTIDASE-RELATED"/>
    <property type="match status" value="1"/>
</dbReference>
<dbReference type="GO" id="GO:0046872">
    <property type="term" value="F:metal ion binding"/>
    <property type="evidence" value="ECO:0007669"/>
    <property type="project" value="UniProtKB-KW"/>
</dbReference>
<keyword evidence="9" id="KW-0472">Membrane</keyword>
<evidence type="ECO:0000256" key="8">
    <source>
        <dbReference type="ARBA" id="ARBA00023049"/>
    </source>
</evidence>
<dbReference type="RefSeq" id="WP_014353923.1">
    <property type="nucleotide sequence ID" value="NC_016893.1"/>
</dbReference>
<dbReference type="GO" id="GO:0006508">
    <property type="term" value="P:proteolysis"/>
    <property type="evidence" value="ECO:0007669"/>
    <property type="project" value="UniProtKB-KW"/>
</dbReference>
<evidence type="ECO:0000259" key="10">
    <source>
        <dbReference type="PROSITE" id="PS51782"/>
    </source>
</evidence>
<evidence type="ECO:0000256" key="7">
    <source>
        <dbReference type="ARBA" id="ARBA00022833"/>
    </source>
</evidence>
<name>H6Q4C4_WIGGL</name>
<comment type="subcellular location">
    <subcellularLocation>
        <location evidence="2">Cell membrane</location>
        <topology evidence="2">Single-pass membrane protein</topology>
    </subcellularLocation>
</comment>
<dbReference type="OrthoDB" id="9805070at2"/>
<dbReference type="SUPFAM" id="SSF51261">
    <property type="entry name" value="Duplicated hybrid motif"/>
    <property type="match status" value="1"/>
</dbReference>
<dbReference type="KEGG" id="wgl:WIGMOR_0126"/>
<dbReference type="EMBL" id="CP003315">
    <property type="protein sequence ID" value="AFA40984.1"/>
    <property type="molecule type" value="Genomic_DNA"/>
</dbReference>
<dbReference type="CDD" id="cd12797">
    <property type="entry name" value="M23_peptidase"/>
    <property type="match status" value="1"/>
</dbReference>
<keyword evidence="9" id="KW-1133">Transmembrane helix</keyword>